<evidence type="ECO:0000256" key="2">
    <source>
        <dbReference type="ARBA" id="ARBA00022980"/>
    </source>
</evidence>
<dbReference type="GO" id="GO:0022625">
    <property type="term" value="C:cytosolic large ribosomal subunit"/>
    <property type="evidence" value="ECO:0007669"/>
    <property type="project" value="UniProtKB-UniRule"/>
</dbReference>
<feature type="compositionally biased region" description="Basic residues" evidence="5">
    <location>
        <begin position="7"/>
        <end position="17"/>
    </location>
</feature>
<evidence type="ECO:0000256" key="3">
    <source>
        <dbReference type="ARBA" id="ARBA00023274"/>
    </source>
</evidence>
<dbReference type="Pfam" id="PF01248">
    <property type="entry name" value="Ribosomal_L7Ae"/>
    <property type="match status" value="1"/>
</dbReference>
<dbReference type="InterPro" id="IPR004038">
    <property type="entry name" value="Ribosomal_eL8/eL30/eS12/Gad45"/>
</dbReference>
<evidence type="ECO:0000259" key="6">
    <source>
        <dbReference type="Pfam" id="PF01248"/>
    </source>
</evidence>
<proteinExistence type="inferred from homology"/>
<reference evidence="7" key="1">
    <citation type="submission" date="2017-10" db="EMBL/GenBank/DDBJ databases">
        <title>Transcriptome Assembly of Sugarcane Aphid Adults.</title>
        <authorList>
            <person name="Scully E.D."/>
            <person name="Palmer N.A."/>
            <person name="Geib S.M."/>
            <person name="Sarath G."/>
            <person name="Sattler S.E."/>
        </authorList>
    </citation>
    <scope>NUCLEOTIDE SEQUENCE</scope>
    <source>
        <tissue evidence="7">Whole body</tissue>
    </source>
</reference>
<organism evidence="7">
    <name type="scientific">Melanaphis sacchari</name>
    <dbReference type="NCBI Taxonomy" id="742174"/>
    <lineage>
        <taxon>Eukaryota</taxon>
        <taxon>Metazoa</taxon>
        <taxon>Ecdysozoa</taxon>
        <taxon>Arthropoda</taxon>
        <taxon>Hexapoda</taxon>
        <taxon>Insecta</taxon>
        <taxon>Pterygota</taxon>
        <taxon>Neoptera</taxon>
        <taxon>Paraneoptera</taxon>
        <taxon>Hemiptera</taxon>
        <taxon>Sternorrhyncha</taxon>
        <taxon>Aphidomorpha</taxon>
        <taxon>Aphidoidea</taxon>
        <taxon>Aphididae</taxon>
        <taxon>Aphidini</taxon>
        <taxon>Melanaphis</taxon>
    </lineage>
</organism>
<sequence length="274" mass="31363">MAPKKPSSSKKVGKKAKIAPAPLVSEKPKKVLKQKVVNPLFEKRPRNFGIGQDIQPKRDLSRFVKWPNYIRIQRQKSVLQRRLKIPPPINQFSYAADKATVTQLFKLMEKYRPETAAMKKRRLQKRAEDKIETKEDQPTKRPNVIRQGINTVVNLVEQKKAQLVIIAHDVDPLELVIYLPALCRKMGVPYCIIKGKWRLGNLVRRKNCTALAITQVDTGDRAALAKLVESIKNNFNERFDEFKRHWGGGVLGAKSACRLAKIEKAKEKELAQKQ</sequence>
<dbReference type="OrthoDB" id="29563at2759"/>
<dbReference type="EMBL" id="GFXV01002644">
    <property type="protein sequence ID" value="MBW14449.1"/>
    <property type="molecule type" value="Transcribed_RNA"/>
</dbReference>
<gene>
    <name evidence="7" type="primary">rpl7a_1</name>
</gene>
<evidence type="ECO:0000256" key="1">
    <source>
        <dbReference type="ARBA" id="ARBA00007337"/>
    </source>
</evidence>
<dbReference type="InterPro" id="IPR029064">
    <property type="entry name" value="Ribosomal_eL30-like_sf"/>
</dbReference>
<evidence type="ECO:0000256" key="5">
    <source>
        <dbReference type="SAM" id="MobiDB-lite"/>
    </source>
</evidence>
<dbReference type="Gene3D" id="3.30.1330.30">
    <property type="match status" value="1"/>
</dbReference>
<dbReference type="PRINTS" id="PR00882">
    <property type="entry name" value="RIBOSOMALL7A"/>
</dbReference>
<feature type="domain" description="Ribosomal protein eL8/eL30/eS12/Gadd45" evidence="6">
    <location>
        <begin position="137"/>
        <end position="221"/>
    </location>
</feature>
<dbReference type="GO" id="GO:0042254">
    <property type="term" value="P:ribosome biogenesis"/>
    <property type="evidence" value="ECO:0007669"/>
    <property type="project" value="InterPro"/>
</dbReference>
<accession>A0A2H8TK77</accession>
<comment type="similarity">
    <text evidence="1 4">Belongs to the eukaryotic ribosomal protein eL8 family.</text>
</comment>
<dbReference type="PANTHER" id="PTHR23105">
    <property type="entry name" value="RIBOSOMAL PROTEIN L7AE FAMILY MEMBER"/>
    <property type="match status" value="1"/>
</dbReference>
<protein>
    <recommendedName>
        <fullName evidence="4">60S ribosomal protein L7a</fullName>
    </recommendedName>
</protein>
<comment type="function">
    <text evidence="4">Component of the ribosome.</text>
</comment>
<dbReference type="InterPro" id="IPR050257">
    <property type="entry name" value="eL8/uL1-like"/>
</dbReference>
<dbReference type="InterPro" id="IPR004037">
    <property type="entry name" value="Ribosomal_eL8-like_CS"/>
</dbReference>
<feature type="compositionally biased region" description="Basic and acidic residues" evidence="5">
    <location>
        <begin position="125"/>
        <end position="139"/>
    </location>
</feature>
<evidence type="ECO:0000313" key="7">
    <source>
        <dbReference type="EMBL" id="MBW14449.1"/>
    </source>
</evidence>
<dbReference type="InterPro" id="IPR018492">
    <property type="entry name" value="Ribosomal_eL8/Nhp2"/>
</dbReference>
<dbReference type="PRINTS" id="PR00881">
    <property type="entry name" value="L7ARS6FAMILY"/>
</dbReference>
<feature type="region of interest" description="Disordered" evidence="5">
    <location>
        <begin position="120"/>
        <end position="139"/>
    </location>
</feature>
<feature type="region of interest" description="Disordered" evidence="5">
    <location>
        <begin position="1"/>
        <end position="20"/>
    </location>
</feature>
<dbReference type="InterPro" id="IPR001921">
    <property type="entry name" value="Ribosomal_eL8_euk"/>
</dbReference>
<evidence type="ECO:0000256" key="4">
    <source>
        <dbReference type="RuleBase" id="RU367042"/>
    </source>
</evidence>
<keyword evidence="3 4" id="KW-0687">Ribonucleoprotein</keyword>
<dbReference type="SUPFAM" id="SSF55315">
    <property type="entry name" value="L30e-like"/>
    <property type="match status" value="1"/>
</dbReference>
<dbReference type="PROSITE" id="PS01082">
    <property type="entry name" value="RIBOSOMAL_L7AE"/>
    <property type="match status" value="1"/>
</dbReference>
<dbReference type="GO" id="GO:0003723">
    <property type="term" value="F:RNA binding"/>
    <property type="evidence" value="ECO:0007669"/>
    <property type="project" value="UniProtKB-UniRule"/>
</dbReference>
<keyword evidence="2 4" id="KW-0689">Ribosomal protein</keyword>
<dbReference type="FunFam" id="3.30.1330.30:FF:000003">
    <property type="entry name" value="60S ribosomal protein L7a"/>
    <property type="match status" value="1"/>
</dbReference>
<dbReference type="AlphaFoldDB" id="A0A2H8TK77"/>
<name>A0A2H8TK77_9HEMI</name>